<evidence type="ECO:0000259" key="4">
    <source>
        <dbReference type="Pfam" id="PF00534"/>
    </source>
</evidence>
<comment type="similarity">
    <text evidence="1">Belongs to the glycosyltransferase group 1 family. Glycosyltransferase 4 subfamily.</text>
</comment>
<keyword evidence="2" id="KW-0328">Glycosyltransferase</keyword>
<keyword evidence="3 6" id="KW-0808">Transferase</keyword>
<gene>
    <name evidence="6" type="ORF">FRUB_00335</name>
</gene>
<evidence type="ECO:0000256" key="3">
    <source>
        <dbReference type="ARBA" id="ARBA00022679"/>
    </source>
</evidence>
<protein>
    <submittedName>
        <fullName evidence="6">Glycosyl transferase</fullName>
    </submittedName>
</protein>
<dbReference type="RefSeq" id="WP_088251841.1">
    <property type="nucleotide sequence ID" value="NZ_NIDE01000001.1"/>
</dbReference>
<sequence length="367" mass="38791">MPRIFYLASDLGPTGPAKLVSLLAPALPRDRYECAVGAVKGAGESFAEGLRKADIRVDTFPLRHPADWNGLRTLRTAVAAFRPDVIHALGPVATLLARWLLLPWRGAGAGAKLVVSAVDRSPGGCSGWLTSHAARAADRIVAASVTEAARYAGFGIDPVRVVLIPPAVATPYETDGAAFRRSLDIPPDGRLILAAGRFDAAAGLKTAVWAFDVVKYAAPNLYLVLVGDGPERERLTRFGKALGFDDYRVRFAGTRPDVPALLTQAEIVWVTHTHGGTNVALEAMAAGKPVLAVRTPDLAEVVEDGVTGKLVAATDRVQLAAFTNEWLEHPEAARAFGAAGRARVADRFSVGTLAARHAALYDGVLAT</sequence>
<dbReference type="EMBL" id="NIDE01000001">
    <property type="protein sequence ID" value="OWK46636.1"/>
    <property type="molecule type" value="Genomic_DNA"/>
</dbReference>
<evidence type="ECO:0000259" key="5">
    <source>
        <dbReference type="Pfam" id="PF13579"/>
    </source>
</evidence>
<feature type="domain" description="Glycosyltransferase subfamily 4-like N-terminal" evidence="5">
    <location>
        <begin position="14"/>
        <end position="166"/>
    </location>
</feature>
<comment type="caution">
    <text evidence="6">The sequence shown here is derived from an EMBL/GenBank/DDBJ whole genome shotgun (WGS) entry which is preliminary data.</text>
</comment>
<reference evidence="7" key="1">
    <citation type="submission" date="2017-06" db="EMBL/GenBank/DDBJ databases">
        <title>Genome analysis of Fimbriiglobus ruber SP5, the first member of the order Planctomycetales with confirmed chitinolytic capability.</title>
        <authorList>
            <person name="Ravin N.V."/>
            <person name="Rakitin A.L."/>
            <person name="Ivanova A.A."/>
            <person name="Beletsky A.V."/>
            <person name="Kulichevskaya I.S."/>
            <person name="Mardanov A.V."/>
            <person name="Dedysh S.N."/>
        </authorList>
    </citation>
    <scope>NUCLEOTIDE SEQUENCE [LARGE SCALE GENOMIC DNA]</scope>
    <source>
        <strain evidence="7">SP5</strain>
    </source>
</reference>
<evidence type="ECO:0000313" key="7">
    <source>
        <dbReference type="Proteomes" id="UP000214646"/>
    </source>
</evidence>
<dbReference type="Pfam" id="PF13579">
    <property type="entry name" value="Glyco_trans_4_4"/>
    <property type="match status" value="1"/>
</dbReference>
<evidence type="ECO:0000256" key="2">
    <source>
        <dbReference type="ARBA" id="ARBA00022676"/>
    </source>
</evidence>
<feature type="domain" description="Glycosyl transferase family 1" evidence="4">
    <location>
        <begin position="179"/>
        <end position="342"/>
    </location>
</feature>
<keyword evidence="7" id="KW-1185">Reference proteome</keyword>
<organism evidence="6 7">
    <name type="scientific">Fimbriiglobus ruber</name>
    <dbReference type="NCBI Taxonomy" id="1908690"/>
    <lineage>
        <taxon>Bacteria</taxon>
        <taxon>Pseudomonadati</taxon>
        <taxon>Planctomycetota</taxon>
        <taxon>Planctomycetia</taxon>
        <taxon>Gemmatales</taxon>
        <taxon>Gemmataceae</taxon>
        <taxon>Fimbriiglobus</taxon>
    </lineage>
</organism>
<dbReference type="PANTHER" id="PTHR12526:SF640">
    <property type="entry name" value="COLANIC ACID BIOSYNTHESIS GLYCOSYLTRANSFERASE WCAL-RELATED"/>
    <property type="match status" value="1"/>
</dbReference>
<dbReference type="AlphaFoldDB" id="A0A225E9A1"/>
<dbReference type="Gene3D" id="3.40.50.2000">
    <property type="entry name" value="Glycogen Phosphorylase B"/>
    <property type="match status" value="2"/>
</dbReference>
<accession>A0A225E9A1</accession>
<dbReference type="PANTHER" id="PTHR12526">
    <property type="entry name" value="GLYCOSYLTRANSFERASE"/>
    <property type="match status" value="1"/>
</dbReference>
<dbReference type="Pfam" id="PF00534">
    <property type="entry name" value="Glycos_transf_1"/>
    <property type="match status" value="1"/>
</dbReference>
<evidence type="ECO:0000256" key="1">
    <source>
        <dbReference type="ARBA" id="ARBA00009481"/>
    </source>
</evidence>
<dbReference type="OrthoDB" id="9795746at2"/>
<evidence type="ECO:0000313" key="6">
    <source>
        <dbReference type="EMBL" id="OWK46636.1"/>
    </source>
</evidence>
<proteinExistence type="inferred from homology"/>
<dbReference type="SUPFAM" id="SSF53756">
    <property type="entry name" value="UDP-Glycosyltransferase/glycogen phosphorylase"/>
    <property type="match status" value="1"/>
</dbReference>
<dbReference type="GO" id="GO:0016757">
    <property type="term" value="F:glycosyltransferase activity"/>
    <property type="evidence" value="ECO:0007669"/>
    <property type="project" value="UniProtKB-KW"/>
</dbReference>
<dbReference type="Proteomes" id="UP000214646">
    <property type="component" value="Unassembled WGS sequence"/>
</dbReference>
<dbReference type="InterPro" id="IPR028098">
    <property type="entry name" value="Glyco_trans_4-like_N"/>
</dbReference>
<name>A0A225E9A1_9BACT</name>
<dbReference type="InterPro" id="IPR001296">
    <property type="entry name" value="Glyco_trans_1"/>
</dbReference>